<feature type="compositionally biased region" description="Basic and acidic residues" evidence="1">
    <location>
        <begin position="100"/>
        <end position="113"/>
    </location>
</feature>
<evidence type="ECO:0000313" key="4">
    <source>
        <dbReference type="Proteomes" id="UP000029424"/>
    </source>
</evidence>
<evidence type="ECO:0000313" key="3">
    <source>
        <dbReference type="EMBL" id="AIO68985.1"/>
    </source>
</evidence>
<dbReference type="GO" id="GO:0003677">
    <property type="term" value="F:DNA binding"/>
    <property type="evidence" value="ECO:0007669"/>
    <property type="project" value="InterPro"/>
</dbReference>
<organism evidence="3 4">
    <name type="scientific">Burkholderia oklahomensis</name>
    <dbReference type="NCBI Taxonomy" id="342113"/>
    <lineage>
        <taxon>Bacteria</taxon>
        <taxon>Pseudomonadati</taxon>
        <taxon>Pseudomonadota</taxon>
        <taxon>Betaproteobacteria</taxon>
        <taxon>Burkholderiales</taxon>
        <taxon>Burkholderiaceae</taxon>
        <taxon>Burkholderia</taxon>
        <taxon>pseudomallei group</taxon>
    </lineage>
</organism>
<gene>
    <name evidence="3" type="ORF">DM82_4386</name>
</gene>
<dbReference type="EMBL" id="CP008727">
    <property type="protein sequence ID" value="AIO68985.1"/>
    <property type="molecule type" value="Genomic_DNA"/>
</dbReference>
<evidence type="ECO:0000259" key="2">
    <source>
        <dbReference type="PROSITE" id="PS50943"/>
    </source>
</evidence>
<protein>
    <submittedName>
        <fullName evidence="3">Helix-turn-helix family protein</fullName>
    </submittedName>
</protein>
<proteinExistence type="predicted"/>
<feature type="domain" description="HTH cro/C1-type" evidence="2">
    <location>
        <begin position="20"/>
        <end position="75"/>
    </location>
</feature>
<dbReference type="AlphaFoldDB" id="A0AAI8FQH1"/>
<dbReference type="PROSITE" id="PS50943">
    <property type="entry name" value="HTH_CROC1"/>
    <property type="match status" value="1"/>
</dbReference>
<dbReference type="SMART" id="SM00530">
    <property type="entry name" value="HTH_XRE"/>
    <property type="match status" value="1"/>
</dbReference>
<dbReference type="RefSeq" id="WP_107974049.1">
    <property type="nucleotide sequence ID" value="NZ_CP008727.1"/>
</dbReference>
<feature type="region of interest" description="Disordered" evidence="1">
    <location>
        <begin position="100"/>
        <end position="123"/>
    </location>
</feature>
<dbReference type="InterPro" id="IPR010982">
    <property type="entry name" value="Lambda_DNA-bd_dom_sf"/>
</dbReference>
<dbReference type="InterPro" id="IPR001387">
    <property type="entry name" value="Cro/C1-type_HTH"/>
</dbReference>
<keyword evidence="4" id="KW-1185">Reference proteome</keyword>
<evidence type="ECO:0000256" key="1">
    <source>
        <dbReference type="SAM" id="MobiDB-lite"/>
    </source>
</evidence>
<sequence length="123" mass="14220">MTMKVDDSTKKLRARFGRWLKDKREQAGMTQLDIAAAINYGYPVFVSQLERGVKQLPEHDMLIWAELLRVDSVEFAKQYMYYCKPFVYEALYGKDPYALEKLPRSGKPADPKKRAGKPATKRA</sequence>
<dbReference type="Proteomes" id="UP000029424">
    <property type="component" value="Chromosome 2"/>
</dbReference>
<dbReference type="Gene3D" id="1.10.260.40">
    <property type="entry name" value="lambda repressor-like DNA-binding domains"/>
    <property type="match status" value="1"/>
</dbReference>
<feature type="compositionally biased region" description="Basic residues" evidence="1">
    <location>
        <begin position="114"/>
        <end position="123"/>
    </location>
</feature>
<dbReference type="KEGG" id="bok:DM82_4386"/>
<dbReference type="Pfam" id="PF01381">
    <property type="entry name" value="HTH_3"/>
    <property type="match status" value="1"/>
</dbReference>
<dbReference type="SUPFAM" id="SSF47413">
    <property type="entry name" value="lambda repressor-like DNA-binding domains"/>
    <property type="match status" value="1"/>
</dbReference>
<accession>A0AAI8FQH1</accession>
<dbReference type="CDD" id="cd00093">
    <property type="entry name" value="HTH_XRE"/>
    <property type="match status" value="1"/>
</dbReference>
<name>A0AAI8FQH1_9BURK</name>
<reference evidence="3 4" key="1">
    <citation type="submission" date="2014-06" db="EMBL/GenBank/DDBJ databases">
        <authorList>
            <person name="Bishop-Lilly K.A."/>
            <person name="Broomall S.M."/>
            <person name="Chain P.S."/>
            <person name="Chertkov O."/>
            <person name="Coyne S.R."/>
            <person name="Daligault H.E."/>
            <person name="Davenport K.W."/>
            <person name="Erkkila T."/>
            <person name="Frey K.G."/>
            <person name="Gibbons H.S."/>
            <person name="Gu W."/>
            <person name="Jaissle J."/>
            <person name="Johnson S.L."/>
            <person name="Koroleva G.I."/>
            <person name="Ladner J.T."/>
            <person name="Lo C.-C."/>
            <person name="Minogue T.D."/>
            <person name="Munk C."/>
            <person name="Palacios G.F."/>
            <person name="Redden C.L."/>
            <person name="Rosenzweig C.N."/>
            <person name="Scholz M.B."/>
            <person name="Teshima H."/>
            <person name="Xu Y."/>
        </authorList>
    </citation>
    <scope>NUCLEOTIDE SEQUENCE [LARGE SCALE GENOMIC DNA]</scope>
    <source>
        <strain evidence="3 4">EO147</strain>
    </source>
</reference>